<protein>
    <submittedName>
        <fullName evidence="7">TPR-like protein</fullName>
    </submittedName>
</protein>
<dbReference type="Proteomes" id="UP000235672">
    <property type="component" value="Unassembled WGS sequence"/>
</dbReference>
<dbReference type="OrthoDB" id="5086500at2759"/>
<keyword evidence="4" id="KW-0256">Endoplasmic reticulum</keyword>
<keyword evidence="6" id="KW-0472">Membrane</keyword>
<accession>A0A2J6QP47</accession>
<dbReference type="AlphaFoldDB" id="A0A2J6QP47"/>
<evidence type="ECO:0000256" key="6">
    <source>
        <dbReference type="ARBA" id="ARBA00023136"/>
    </source>
</evidence>
<keyword evidence="8" id="KW-1185">Reference proteome</keyword>
<sequence>MSIIVLSKDNPLDTSASVPTVDVVAIHGLYEGQLDTWTDPQTGLLWLRDLFPHDELNARVLAYGYGTETLLNPGGTADGILPYATSLIAELCAFRELSNSSERPIIFICHGFGGILLKRALVFSSASQGDQVQHRRSVYVSTHAILFMGTPHNGMSKDAILGLSKHKIRGPSQFLLSMLKSSEVLGDITDLFSPMMKQFMISYFWEQLSTKTRGFKGHIVDENSAAPAWHNVDRCGIMANHSDMVKFRSRQDRGYPVVFATLRRYIKDAPEVIRSKWRKERRLSAEEPRNEVQAQLQNCTGAAEMAQSSLATNPEDINEIYAVLRSSSNYFTGRKLYAKDMKGALNAPQDESMSHRQKIFVIYGLGGSGKTQFCLKYIEDNRSSYWGVFWIDASSEENAESGFASLALQAGKGANFAAGIHWLSAQSKPWILVIDNADDPDMDVSKYFPVGNKGHILVTTRNPGVASQATIGSFRFRGMDPEEATALLLRSAHLFSSGTSNSQSKELARGIASELGYLALAVNHAGTTIRRNIYTLDKYLHYYLGYRKEMISYSHINNADDANIITTWEIPFRKIEARASVEYRDAVDIMHVFAFMHFESIPESIFQAFWNSTNGTETSFTDYPDILQNQSMLNEEAHARVRRAFRVLCDYSIIDYDPSQKSCSLHPVVHMWARSRLKPDEYARWMSCTTAMLAHCISSNFEASGRQFRRQLLSHIDAVLRTLHQQFPSFPETTKQAAELDKFACVYAENGLWKQASSLRRKVIDLRTKKLGRRHTDTLQAQKGLADVYWNLFEVKPCIEIQLDILKSTWLLRPSISNWVIWPPWKPDHVSYCIALSDLTQSLWLAGKLDLSRQAGERAFEGLMRHLGPDDPITLNAMFNLGRTYHHLREYEKSNRYLVCVVQKRKHFFGLNHPDTLMARTELGTSYRALGLMNLAEKLIGNVLEARKKTLGEEHAYTLWSVNEFAKILCDRGRSEEAEIMLEHIIPIVARTLGKDHVGMTMTRSNLARAYAISKRWSDAADILRDISKAIKADHPDWVNIMCGYVHVRVKMGLFDETEADCKELLEAITKRKVIALHDPLTFGVAETLVRIYEKQRREEEIIALKMQLPGLDKVLEEQSTSQNSLFSELYAAQSDGSKEKPGFVRRV</sequence>
<dbReference type="GO" id="GO:0016020">
    <property type="term" value="C:membrane"/>
    <property type="evidence" value="ECO:0007669"/>
    <property type="project" value="UniProtKB-SubCell"/>
</dbReference>
<dbReference type="GO" id="GO:0005739">
    <property type="term" value="C:mitochondrion"/>
    <property type="evidence" value="ECO:0007669"/>
    <property type="project" value="UniProtKB-SubCell"/>
</dbReference>
<dbReference type="InterPro" id="IPR052374">
    <property type="entry name" value="SERAC1"/>
</dbReference>
<dbReference type="STRING" id="1745343.A0A2J6QP47"/>
<name>A0A2J6QP47_9HELO</name>
<dbReference type="Gene3D" id="1.25.40.10">
    <property type="entry name" value="Tetratricopeptide repeat domain"/>
    <property type="match status" value="3"/>
</dbReference>
<dbReference type="Gene3D" id="3.40.50.300">
    <property type="entry name" value="P-loop containing nucleotide triphosphate hydrolases"/>
    <property type="match status" value="1"/>
</dbReference>
<dbReference type="Gene3D" id="3.40.50.1820">
    <property type="entry name" value="alpha/beta hydrolase"/>
    <property type="match status" value="1"/>
</dbReference>
<dbReference type="GO" id="GO:0043531">
    <property type="term" value="F:ADP binding"/>
    <property type="evidence" value="ECO:0007669"/>
    <property type="project" value="InterPro"/>
</dbReference>
<reference evidence="7 8" key="1">
    <citation type="submission" date="2016-05" db="EMBL/GenBank/DDBJ databases">
        <title>A degradative enzymes factory behind the ericoid mycorrhizal symbiosis.</title>
        <authorList>
            <consortium name="DOE Joint Genome Institute"/>
            <person name="Martino E."/>
            <person name="Morin E."/>
            <person name="Grelet G."/>
            <person name="Kuo A."/>
            <person name="Kohler A."/>
            <person name="Daghino S."/>
            <person name="Barry K."/>
            <person name="Choi C."/>
            <person name="Cichocki N."/>
            <person name="Clum A."/>
            <person name="Copeland A."/>
            <person name="Hainaut M."/>
            <person name="Haridas S."/>
            <person name="Labutti K."/>
            <person name="Lindquist E."/>
            <person name="Lipzen A."/>
            <person name="Khouja H.-R."/>
            <person name="Murat C."/>
            <person name="Ohm R."/>
            <person name="Olson A."/>
            <person name="Spatafora J."/>
            <person name="Veneault-Fourrey C."/>
            <person name="Henrissat B."/>
            <person name="Grigoriev I."/>
            <person name="Martin F."/>
            <person name="Perotto S."/>
        </authorList>
    </citation>
    <scope>NUCLEOTIDE SEQUENCE [LARGE SCALE GENOMIC DNA]</scope>
    <source>
        <strain evidence="7 8">UAMH 7357</strain>
    </source>
</reference>
<evidence type="ECO:0000256" key="1">
    <source>
        <dbReference type="ARBA" id="ARBA00004173"/>
    </source>
</evidence>
<dbReference type="SUPFAM" id="SSF53474">
    <property type="entry name" value="alpha/beta-Hydrolases"/>
    <property type="match status" value="1"/>
</dbReference>
<dbReference type="Pfam" id="PF13374">
    <property type="entry name" value="TPR_10"/>
    <property type="match status" value="1"/>
</dbReference>
<dbReference type="EMBL" id="KZ613465">
    <property type="protein sequence ID" value="PMD28033.1"/>
    <property type="molecule type" value="Genomic_DNA"/>
</dbReference>
<proteinExistence type="predicted"/>
<dbReference type="Pfam" id="PF13424">
    <property type="entry name" value="TPR_12"/>
    <property type="match status" value="1"/>
</dbReference>
<dbReference type="PANTHER" id="PTHR48182:SF2">
    <property type="entry name" value="PROTEIN SERAC1"/>
    <property type="match status" value="1"/>
</dbReference>
<dbReference type="SUPFAM" id="SSF52540">
    <property type="entry name" value="P-loop containing nucleoside triphosphate hydrolases"/>
    <property type="match status" value="1"/>
</dbReference>
<dbReference type="SUPFAM" id="SSF48452">
    <property type="entry name" value="TPR-like"/>
    <property type="match status" value="2"/>
</dbReference>
<dbReference type="GO" id="GO:0005783">
    <property type="term" value="C:endoplasmic reticulum"/>
    <property type="evidence" value="ECO:0007669"/>
    <property type="project" value="UniProtKB-SubCell"/>
</dbReference>
<evidence type="ECO:0000313" key="8">
    <source>
        <dbReference type="Proteomes" id="UP000235672"/>
    </source>
</evidence>
<dbReference type="InterPro" id="IPR029058">
    <property type="entry name" value="AB_hydrolase_fold"/>
</dbReference>
<evidence type="ECO:0000313" key="7">
    <source>
        <dbReference type="EMBL" id="PMD28033.1"/>
    </source>
</evidence>
<evidence type="ECO:0000256" key="4">
    <source>
        <dbReference type="ARBA" id="ARBA00022824"/>
    </source>
</evidence>
<evidence type="ECO:0000256" key="3">
    <source>
        <dbReference type="ARBA" id="ARBA00004370"/>
    </source>
</evidence>
<dbReference type="InterPro" id="IPR027417">
    <property type="entry name" value="P-loop_NTPase"/>
</dbReference>
<organism evidence="7 8">
    <name type="scientific">Hyaloscypha hepaticicola</name>
    <dbReference type="NCBI Taxonomy" id="2082293"/>
    <lineage>
        <taxon>Eukaryota</taxon>
        <taxon>Fungi</taxon>
        <taxon>Dikarya</taxon>
        <taxon>Ascomycota</taxon>
        <taxon>Pezizomycotina</taxon>
        <taxon>Leotiomycetes</taxon>
        <taxon>Helotiales</taxon>
        <taxon>Hyaloscyphaceae</taxon>
        <taxon>Hyaloscypha</taxon>
    </lineage>
</organism>
<evidence type="ECO:0000256" key="5">
    <source>
        <dbReference type="ARBA" id="ARBA00023128"/>
    </source>
</evidence>
<keyword evidence="5" id="KW-0496">Mitochondrion</keyword>
<gene>
    <name evidence="7" type="ORF">NA56DRAFT_590057</name>
</gene>
<dbReference type="InterPro" id="IPR011990">
    <property type="entry name" value="TPR-like_helical_dom_sf"/>
</dbReference>
<evidence type="ECO:0000256" key="2">
    <source>
        <dbReference type="ARBA" id="ARBA00004240"/>
    </source>
</evidence>
<dbReference type="PANTHER" id="PTHR48182">
    <property type="entry name" value="PROTEIN SERAC1"/>
    <property type="match status" value="1"/>
</dbReference>
<comment type="subcellular location">
    <subcellularLocation>
        <location evidence="2">Endoplasmic reticulum</location>
    </subcellularLocation>
    <subcellularLocation>
        <location evidence="3">Membrane</location>
    </subcellularLocation>
    <subcellularLocation>
        <location evidence="1">Mitochondrion</location>
    </subcellularLocation>
</comment>